<evidence type="ECO:0000313" key="8">
    <source>
        <dbReference type="EMBL" id="BBE20150.1"/>
    </source>
</evidence>
<dbReference type="Proteomes" id="UP001193389">
    <property type="component" value="Chromosome"/>
</dbReference>
<keyword evidence="6 7" id="KW-0472">Membrane</keyword>
<dbReference type="InterPro" id="IPR003317">
    <property type="entry name" value="Cyt-d_oxidase_su2"/>
</dbReference>
<name>A0A5K7SEY7_9BACT</name>
<evidence type="ECO:0000313" key="9">
    <source>
        <dbReference type="Proteomes" id="UP001193389"/>
    </source>
</evidence>
<feature type="transmembrane region" description="Helical" evidence="7">
    <location>
        <begin position="259"/>
        <end position="283"/>
    </location>
</feature>
<dbReference type="GO" id="GO:0070069">
    <property type="term" value="C:cytochrome complex"/>
    <property type="evidence" value="ECO:0007669"/>
    <property type="project" value="TreeGrafter"/>
</dbReference>
<dbReference type="Pfam" id="PF02322">
    <property type="entry name" value="Cyt_bd_oxida_II"/>
    <property type="match status" value="1"/>
</dbReference>
<feature type="transmembrane region" description="Helical" evidence="7">
    <location>
        <begin position="121"/>
        <end position="141"/>
    </location>
</feature>
<evidence type="ECO:0000256" key="6">
    <source>
        <dbReference type="ARBA" id="ARBA00023136"/>
    </source>
</evidence>
<reference evidence="8" key="1">
    <citation type="journal article" date="2020" name="Int. J. Syst. Evol. Microbiol.">
        <title>Aquipluma nitroreducens gen. nov. sp. nov., a novel facultatively anaerobic bacterium isolated from a freshwater lake.</title>
        <authorList>
            <person name="Watanabe M."/>
            <person name="Kojima H."/>
            <person name="Fukui M."/>
        </authorList>
    </citation>
    <scope>NUCLEOTIDE SEQUENCE</scope>
    <source>
        <strain evidence="8">MeG22</strain>
    </source>
</reference>
<keyword evidence="3" id="KW-1003">Cell membrane</keyword>
<dbReference type="AlphaFoldDB" id="A0A5K7SEY7"/>
<dbReference type="PANTHER" id="PTHR43141:SF4">
    <property type="entry name" value="CYTOCHROME BD2 SUBUNIT II"/>
    <property type="match status" value="1"/>
</dbReference>
<evidence type="ECO:0000256" key="3">
    <source>
        <dbReference type="ARBA" id="ARBA00022475"/>
    </source>
</evidence>
<evidence type="ECO:0000256" key="7">
    <source>
        <dbReference type="SAM" id="Phobius"/>
    </source>
</evidence>
<evidence type="ECO:0000256" key="1">
    <source>
        <dbReference type="ARBA" id="ARBA00004651"/>
    </source>
</evidence>
<feature type="transmembrane region" description="Helical" evidence="7">
    <location>
        <begin position="54"/>
        <end position="74"/>
    </location>
</feature>
<dbReference type="GO" id="GO:0019646">
    <property type="term" value="P:aerobic electron transport chain"/>
    <property type="evidence" value="ECO:0007669"/>
    <property type="project" value="TreeGrafter"/>
</dbReference>
<feature type="transmembrane region" description="Helical" evidence="7">
    <location>
        <begin position="225"/>
        <end position="247"/>
    </location>
</feature>
<feature type="transmembrane region" description="Helical" evidence="7">
    <location>
        <begin position="6"/>
        <end position="33"/>
    </location>
</feature>
<comment type="similarity">
    <text evidence="2">Belongs to the cytochrome ubiquinol oxidase subunit 2 family.</text>
</comment>
<feature type="transmembrane region" description="Helical" evidence="7">
    <location>
        <begin position="147"/>
        <end position="180"/>
    </location>
</feature>
<feature type="transmembrane region" description="Helical" evidence="7">
    <location>
        <begin position="192"/>
        <end position="213"/>
    </location>
</feature>
<comment type="subcellular location">
    <subcellularLocation>
        <location evidence="1">Cell membrane</location>
        <topology evidence="1">Multi-pass membrane protein</topology>
    </subcellularLocation>
</comment>
<feature type="transmembrane region" description="Helical" evidence="7">
    <location>
        <begin position="80"/>
        <end position="101"/>
    </location>
</feature>
<dbReference type="PANTHER" id="PTHR43141">
    <property type="entry name" value="CYTOCHROME BD2 SUBUNIT II"/>
    <property type="match status" value="1"/>
</dbReference>
<accession>A0A5K7SEY7</accession>
<dbReference type="GO" id="GO:0005886">
    <property type="term" value="C:plasma membrane"/>
    <property type="evidence" value="ECO:0007669"/>
    <property type="project" value="UniProtKB-SubCell"/>
</dbReference>
<keyword evidence="9" id="KW-1185">Reference proteome</keyword>
<evidence type="ECO:0000256" key="2">
    <source>
        <dbReference type="ARBA" id="ARBA00007543"/>
    </source>
</evidence>
<keyword evidence="5 7" id="KW-1133">Transmembrane helix</keyword>
<organism evidence="8 9">
    <name type="scientific">Aquipluma nitroreducens</name>
    <dbReference type="NCBI Taxonomy" id="2010828"/>
    <lineage>
        <taxon>Bacteria</taxon>
        <taxon>Pseudomonadati</taxon>
        <taxon>Bacteroidota</taxon>
        <taxon>Bacteroidia</taxon>
        <taxon>Marinilabiliales</taxon>
        <taxon>Prolixibacteraceae</taxon>
        <taxon>Aquipluma</taxon>
    </lineage>
</organism>
<feature type="transmembrane region" description="Helical" evidence="7">
    <location>
        <begin position="303"/>
        <end position="323"/>
    </location>
</feature>
<dbReference type="GO" id="GO:0016682">
    <property type="term" value="F:oxidoreductase activity, acting on diphenols and related substances as donors, oxygen as acceptor"/>
    <property type="evidence" value="ECO:0007669"/>
    <property type="project" value="TreeGrafter"/>
</dbReference>
<gene>
    <name evidence="8" type="ORF">AQPE_4341</name>
</gene>
<sequence length="334" mass="37384">MTDLVIIVLGIAVLFYVLLGGADFGAGIVELVTGKRGIDTISKAIAPVWEANHIWLILVVVILFNGFPLVYTTLTTYLHIPLFIILLGIIFRGTAFTFRYYDTVEENMHKYYTQLFRISSLLTPFFLGVTLGAIMLGKIPAQVDGTFYAIFIAPWLNLFSFTTGIFLTLLFGCLAAIYLLGEARDDESFQTFAKASRTFFVLLVTSGLSVFLVSEMYELNFFSRFLHSPVAMGCVLIATVIIPFLWVGIRHRNNLRTRFLAGVQTACILTGWFAIQFPVMIYLADGTALTIQNSQAPERTMSLLVYALIAGILLIFPAFAYLFKVFKFSQNKQN</sequence>
<proteinExistence type="inferred from homology"/>
<keyword evidence="4 7" id="KW-0812">Transmembrane</keyword>
<evidence type="ECO:0000256" key="4">
    <source>
        <dbReference type="ARBA" id="ARBA00022692"/>
    </source>
</evidence>
<dbReference type="KEGG" id="anf:AQPE_4341"/>
<dbReference type="RefSeq" id="WP_318348325.1">
    <property type="nucleotide sequence ID" value="NZ_AP018694.1"/>
</dbReference>
<dbReference type="EMBL" id="AP018694">
    <property type="protein sequence ID" value="BBE20150.1"/>
    <property type="molecule type" value="Genomic_DNA"/>
</dbReference>
<protein>
    <submittedName>
        <fullName evidence="8">Cytochrome bd2, subunit II</fullName>
    </submittedName>
</protein>
<evidence type="ECO:0000256" key="5">
    <source>
        <dbReference type="ARBA" id="ARBA00022989"/>
    </source>
</evidence>
<dbReference type="GO" id="GO:0009055">
    <property type="term" value="F:electron transfer activity"/>
    <property type="evidence" value="ECO:0007669"/>
    <property type="project" value="TreeGrafter"/>
</dbReference>